<keyword evidence="7" id="KW-0223">Dioxygenase</keyword>
<dbReference type="InterPro" id="IPR014436">
    <property type="entry name" value="Extradiol_dOase_DODA"/>
</dbReference>
<dbReference type="AlphaFoldDB" id="A0A7W6FPU7"/>
<protein>
    <submittedName>
        <fullName evidence="7">Aromatic ring-opening dioxygenase catalytic subunit (LigB family)</fullName>
    </submittedName>
</protein>
<dbReference type="SUPFAM" id="SSF53213">
    <property type="entry name" value="LigB-like"/>
    <property type="match status" value="1"/>
</dbReference>
<evidence type="ECO:0000256" key="3">
    <source>
        <dbReference type="ARBA" id="ARBA00022723"/>
    </source>
</evidence>
<evidence type="ECO:0000256" key="4">
    <source>
        <dbReference type="ARBA" id="ARBA00022833"/>
    </source>
</evidence>
<comment type="similarity">
    <text evidence="2">Belongs to the DODA-type extradiol aromatic ring-opening dioxygenase family.</text>
</comment>
<keyword evidence="8" id="KW-1185">Reference proteome</keyword>
<dbReference type="GO" id="GO:0008198">
    <property type="term" value="F:ferrous iron binding"/>
    <property type="evidence" value="ECO:0007669"/>
    <property type="project" value="InterPro"/>
</dbReference>
<proteinExistence type="inferred from homology"/>
<gene>
    <name evidence="7" type="ORF">GGR43_001107</name>
</gene>
<dbReference type="Gene3D" id="3.40.830.10">
    <property type="entry name" value="LigB-like"/>
    <property type="match status" value="1"/>
</dbReference>
<dbReference type="GO" id="GO:0008270">
    <property type="term" value="F:zinc ion binding"/>
    <property type="evidence" value="ECO:0007669"/>
    <property type="project" value="InterPro"/>
</dbReference>
<evidence type="ECO:0000313" key="8">
    <source>
        <dbReference type="Proteomes" id="UP000571950"/>
    </source>
</evidence>
<evidence type="ECO:0000256" key="1">
    <source>
        <dbReference type="ARBA" id="ARBA00001947"/>
    </source>
</evidence>
<feature type="domain" description="Extradiol ring-cleavage dioxygenase class III enzyme subunit B" evidence="6">
    <location>
        <begin position="5"/>
        <end position="253"/>
    </location>
</feature>
<dbReference type="PANTHER" id="PTHR30096">
    <property type="entry name" value="4,5-DOPA DIOXYGENASE EXTRADIOL-LIKE PROTEIN"/>
    <property type="match status" value="1"/>
</dbReference>
<accession>A0A7W6FPU7</accession>
<organism evidence="7 8">
    <name type="scientific">Sphingobium jiangsuense</name>
    <dbReference type="NCBI Taxonomy" id="870476"/>
    <lineage>
        <taxon>Bacteria</taxon>
        <taxon>Pseudomonadati</taxon>
        <taxon>Pseudomonadota</taxon>
        <taxon>Alphaproteobacteria</taxon>
        <taxon>Sphingomonadales</taxon>
        <taxon>Sphingomonadaceae</taxon>
        <taxon>Sphingobium</taxon>
    </lineage>
</organism>
<dbReference type="RefSeq" id="WP_188070959.1">
    <property type="nucleotide sequence ID" value="NZ_BSPS01000083.1"/>
</dbReference>
<evidence type="ECO:0000256" key="2">
    <source>
        <dbReference type="ARBA" id="ARBA00007581"/>
    </source>
</evidence>
<keyword evidence="5" id="KW-0560">Oxidoreductase</keyword>
<dbReference type="PIRSF" id="PIRSF006157">
    <property type="entry name" value="Doxgns_DODA"/>
    <property type="match status" value="1"/>
</dbReference>
<dbReference type="PANTHER" id="PTHR30096:SF0">
    <property type="entry name" value="4,5-DOPA DIOXYGENASE EXTRADIOL-LIKE PROTEIN"/>
    <property type="match status" value="1"/>
</dbReference>
<evidence type="ECO:0000313" key="7">
    <source>
        <dbReference type="EMBL" id="MBB3925394.1"/>
    </source>
</evidence>
<comment type="caution">
    <text evidence="7">The sequence shown here is derived from an EMBL/GenBank/DDBJ whole genome shotgun (WGS) entry which is preliminary data.</text>
</comment>
<evidence type="ECO:0000256" key="5">
    <source>
        <dbReference type="ARBA" id="ARBA00023002"/>
    </source>
</evidence>
<comment type="cofactor">
    <cofactor evidence="1">
        <name>Zn(2+)</name>
        <dbReference type="ChEBI" id="CHEBI:29105"/>
    </cofactor>
</comment>
<name>A0A7W6FPU7_9SPHN</name>
<dbReference type="Pfam" id="PF02900">
    <property type="entry name" value="LigB"/>
    <property type="match status" value="1"/>
</dbReference>
<sequence>MKQPAFYIPHGGGPCFFLNPDGSCPPMWEAMRDFLAGIIPSLPERPRAILILSAHWIAPRFSVLTAPQPDLLFDYYGFPPHTYELRWDAPNDLALAHRAAALLQAAGFETGEDAARGWDHGVFVPMKVAVPGADIPVAQLSLLAPDRGEDFDAALHTRAGQALAPLREEGVLIVGSGMSFHNMRLRDGSALAHAEAFDAALAEAVSDPDPGRRDAALASWADLPMARIAHPPGGEEHLIPLMVAAGAAGGDRGVPVFRDKVIGWTVSAFRFG</sequence>
<dbReference type="Proteomes" id="UP000571950">
    <property type="component" value="Unassembled WGS sequence"/>
</dbReference>
<keyword evidence="3" id="KW-0479">Metal-binding</keyword>
<dbReference type="GO" id="GO:0016702">
    <property type="term" value="F:oxidoreductase activity, acting on single donors with incorporation of molecular oxygen, incorporation of two atoms of oxygen"/>
    <property type="evidence" value="ECO:0007669"/>
    <property type="project" value="UniProtKB-ARBA"/>
</dbReference>
<dbReference type="CDD" id="cd07363">
    <property type="entry name" value="45_DOPA_Dioxygenase"/>
    <property type="match status" value="1"/>
</dbReference>
<keyword evidence="4" id="KW-0862">Zinc</keyword>
<reference evidence="7 8" key="1">
    <citation type="submission" date="2020-08" db="EMBL/GenBank/DDBJ databases">
        <title>Genomic Encyclopedia of Type Strains, Phase IV (KMG-IV): sequencing the most valuable type-strain genomes for metagenomic binning, comparative biology and taxonomic classification.</title>
        <authorList>
            <person name="Goeker M."/>
        </authorList>
    </citation>
    <scope>NUCLEOTIDE SEQUENCE [LARGE SCALE GENOMIC DNA]</scope>
    <source>
        <strain evidence="7 8">DSM 26189</strain>
    </source>
</reference>
<dbReference type="EMBL" id="JACIDT010000003">
    <property type="protein sequence ID" value="MBB3925394.1"/>
    <property type="molecule type" value="Genomic_DNA"/>
</dbReference>
<dbReference type="InterPro" id="IPR004183">
    <property type="entry name" value="Xdiol_dOase_suB"/>
</dbReference>
<evidence type="ECO:0000259" key="6">
    <source>
        <dbReference type="Pfam" id="PF02900"/>
    </source>
</evidence>